<dbReference type="Proteomes" id="UP001165363">
    <property type="component" value="Unassembled WGS sequence"/>
</dbReference>
<feature type="transmembrane region" description="Helical" evidence="1">
    <location>
        <begin position="54"/>
        <end position="76"/>
    </location>
</feature>
<evidence type="ECO:0000313" key="3">
    <source>
        <dbReference type="EMBL" id="MCL6682779.1"/>
    </source>
</evidence>
<gene>
    <name evidence="3" type="ORF">LZ536_02540</name>
</gene>
<name>A0ABT0RJH6_9SPHN</name>
<dbReference type="PANTHER" id="PTHR40547">
    <property type="entry name" value="SLL0298 PROTEIN"/>
    <property type="match status" value="1"/>
</dbReference>
<organism evidence="3 4">
    <name type="scientific">Sphingomonas alba</name>
    <dbReference type="NCBI Taxonomy" id="2908208"/>
    <lineage>
        <taxon>Bacteria</taxon>
        <taxon>Pseudomonadati</taxon>
        <taxon>Pseudomonadota</taxon>
        <taxon>Alphaproteobacteria</taxon>
        <taxon>Sphingomonadales</taxon>
        <taxon>Sphingomonadaceae</taxon>
        <taxon>Sphingomonas</taxon>
    </lineage>
</organism>
<feature type="domain" description="DUF2062" evidence="2">
    <location>
        <begin position="30"/>
        <end position="177"/>
    </location>
</feature>
<keyword evidence="4" id="KW-1185">Reference proteome</keyword>
<feature type="transmembrane region" description="Helical" evidence="1">
    <location>
        <begin position="145"/>
        <end position="171"/>
    </location>
</feature>
<reference evidence="3" key="1">
    <citation type="submission" date="2022-05" db="EMBL/GenBank/DDBJ databases">
        <authorList>
            <person name="Jo J.-H."/>
            <person name="Im W.-T."/>
        </authorList>
    </citation>
    <scope>NUCLEOTIDE SEQUENCE</scope>
    <source>
        <strain evidence="3">SE158</strain>
    </source>
</reference>
<dbReference type="RefSeq" id="WP_249846730.1">
    <property type="nucleotide sequence ID" value="NZ_JAMGBD010000001.1"/>
</dbReference>
<keyword evidence="1" id="KW-0812">Transmembrane</keyword>
<keyword evidence="1" id="KW-0472">Membrane</keyword>
<evidence type="ECO:0000259" key="2">
    <source>
        <dbReference type="Pfam" id="PF09835"/>
    </source>
</evidence>
<dbReference type="EMBL" id="JAMGBD010000001">
    <property type="protein sequence ID" value="MCL6682779.1"/>
    <property type="molecule type" value="Genomic_DNA"/>
</dbReference>
<dbReference type="InterPro" id="IPR018639">
    <property type="entry name" value="DUF2062"/>
</dbReference>
<protein>
    <submittedName>
        <fullName evidence="3">DUF2062 domain-containing protein</fullName>
    </submittedName>
</protein>
<sequence length="188" mass="20826">MADEPKSGGFMSWVRGHIPTRETIQHNRFLRPFAKQLSQPNLWHFNHRSVPRGVALGLGVGVIIPVMHIVVASVLAIPTRANVLLAAACTLLVNPLTIPPLYYAAYKVGAWELHHEVVVDPNAAAQVSGELSKLLFWVHEASGPIALGVLTIALIASTTGYIVSLLLWNFWVRSKWRARRMERRAATK</sequence>
<proteinExistence type="predicted"/>
<keyword evidence="1" id="KW-1133">Transmembrane helix</keyword>
<accession>A0ABT0RJH6</accession>
<evidence type="ECO:0000256" key="1">
    <source>
        <dbReference type="SAM" id="Phobius"/>
    </source>
</evidence>
<comment type="caution">
    <text evidence="3">The sequence shown here is derived from an EMBL/GenBank/DDBJ whole genome shotgun (WGS) entry which is preliminary data.</text>
</comment>
<dbReference type="Pfam" id="PF09835">
    <property type="entry name" value="DUF2062"/>
    <property type="match status" value="1"/>
</dbReference>
<feature type="transmembrane region" description="Helical" evidence="1">
    <location>
        <begin position="83"/>
        <end position="105"/>
    </location>
</feature>
<dbReference type="PANTHER" id="PTHR40547:SF1">
    <property type="entry name" value="SLL0298 PROTEIN"/>
    <property type="match status" value="1"/>
</dbReference>
<evidence type="ECO:0000313" key="4">
    <source>
        <dbReference type="Proteomes" id="UP001165363"/>
    </source>
</evidence>